<evidence type="ECO:0000313" key="1">
    <source>
        <dbReference type="EMBL" id="RDL37173.1"/>
    </source>
</evidence>
<dbReference type="RefSeq" id="XP_031869829.1">
    <property type="nucleotide sequence ID" value="XM_032013229.1"/>
</dbReference>
<keyword evidence="2" id="KW-1185">Reference proteome</keyword>
<comment type="caution">
    <text evidence="1">The sequence shown here is derived from an EMBL/GenBank/DDBJ whole genome shotgun (WGS) entry which is preliminary data.</text>
</comment>
<gene>
    <name evidence="1" type="ORF">BP5553_04606</name>
</gene>
<accession>A0A370TNT0</accession>
<dbReference type="EMBL" id="NPIC01000003">
    <property type="protein sequence ID" value="RDL37173.1"/>
    <property type="molecule type" value="Genomic_DNA"/>
</dbReference>
<protein>
    <submittedName>
        <fullName evidence="1">Uncharacterized protein</fullName>
    </submittedName>
</protein>
<evidence type="ECO:0000313" key="2">
    <source>
        <dbReference type="Proteomes" id="UP000254866"/>
    </source>
</evidence>
<dbReference type="Proteomes" id="UP000254866">
    <property type="component" value="Unassembled WGS sequence"/>
</dbReference>
<reference evidence="1 2" key="1">
    <citation type="journal article" date="2018" name="IMA Fungus">
        <title>IMA Genome-F 9: Draft genome sequence of Annulohypoxylon stygium, Aspergillus mulundensis, Berkeleyomyces basicola (syn. Thielaviopsis basicola), Ceratocystis smalleyi, two Cercospora beticola strains, Coleophoma cylindrospora, Fusarium fracticaudum, Phialophora cf. hyalina, and Morchella septimelata.</title>
        <authorList>
            <person name="Wingfield B.D."/>
            <person name="Bills G.F."/>
            <person name="Dong Y."/>
            <person name="Huang W."/>
            <person name="Nel W.J."/>
            <person name="Swalarsk-Parry B.S."/>
            <person name="Vaghefi N."/>
            <person name="Wilken P.M."/>
            <person name="An Z."/>
            <person name="de Beer Z.W."/>
            <person name="De Vos L."/>
            <person name="Chen L."/>
            <person name="Duong T.A."/>
            <person name="Gao Y."/>
            <person name="Hammerbacher A."/>
            <person name="Kikkert J.R."/>
            <person name="Li Y."/>
            <person name="Li H."/>
            <person name="Li K."/>
            <person name="Li Q."/>
            <person name="Liu X."/>
            <person name="Ma X."/>
            <person name="Naidoo K."/>
            <person name="Pethybridge S.J."/>
            <person name="Sun J."/>
            <person name="Steenkamp E.T."/>
            <person name="van der Nest M.A."/>
            <person name="van Wyk S."/>
            <person name="Wingfield M.J."/>
            <person name="Xiong C."/>
            <person name="Yue Q."/>
            <person name="Zhang X."/>
        </authorList>
    </citation>
    <scope>NUCLEOTIDE SEQUENCE [LARGE SCALE GENOMIC DNA]</scope>
    <source>
        <strain evidence="1 2">BP 5553</strain>
    </source>
</reference>
<dbReference type="AlphaFoldDB" id="A0A370TNT0"/>
<dbReference type="OrthoDB" id="6499973at2759"/>
<sequence length="182" mass="21306">MSILSPRSRREWERDLCRNLRSLQQPTWGFTIFRTVYTLELDTQFPSPSPFMACSTEPPFDSGPNEEMKRRYKNDVVDDHDRGVDLEIHALYARHRVCIMVDTAVLNSVAAGPEDPSQGDKLEPIWVKVAEYLAPGEEEWQGWLKVGLTALNYFWLMFVQVERSWICFWKRWKTGWGTFLAD</sequence>
<name>A0A370TNT0_9HELO</name>
<proteinExistence type="predicted"/>
<dbReference type="GeneID" id="43597455"/>
<organism evidence="1 2">
    <name type="scientific">Venustampulla echinocandica</name>
    <dbReference type="NCBI Taxonomy" id="2656787"/>
    <lineage>
        <taxon>Eukaryota</taxon>
        <taxon>Fungi</taxon>
        <taxon>Dikarya</taxon>
        <taxon>Ascomycota</taxon>
        <taxon>Pezizomycotina</taxon>
        <taxon>Leotiomycetes</taxon>
        <taxon>Helotiales</taxon>
        <taxon>Pleuroascaceae</taxon>
        <taxon>Venustampulla</taxon>
    </lineage>
</organism>